<accession>D8LUA1</accession>
<evidence type="ECO:0000313" key="2">
    <source>
        <dbReference type="Proteomes" id="UP000002630"/>
    </source>
</evidence>
<dbReference type="InParanoid" id="D8LUA1"/>
<dbReference type="EMBL" id="FN649742">
    <property type="protein sequence ID" value="CBN75442.1"/>
    <property type="molecule type" value="Genomic_DNA"/>
</dbReference>
<gene>
    <name evidence="1" type="ORF">Esi_0099_0043</name>
</gene>
<proteinExistence type="predicted"/>
<keyword evidence="2" id="KW-1185">Reference proteome</keyword>
<dbReference type="AlphaFoldDB" id="D8LUA1"/>
<dbReference type="EMBL" id="FN649232">
    <property type="protein sequence ID" value="CBN75442.1"/>
    <property type="molecule type" value="Genomic_DNA"/>
</dbReference>
<protein>
    <submittedName>
        <fullName evidence="1">Uncharacterized protein</fullName>
    </submittedName>
</protein>
<organism evidence="1 2">
    <name type="scientific">Ectocarpus siliculosus</name>
    <name type="common">Brown alga</name>
    <name type="synonym">Conferva siliculosa</name>
    <dbReference type="NCBI Taxonomy" id="2880"/>
    <lineage>
        <taxon>Eukaryota</taxon>
        <taxon>Sar</taxon>
        <taxon>Stramenopiles</taxon>
        <taxon>Ochrophyta</taxon>
        <taxon>PX clade</taxon>
        <taxon>Phaeophyceae</taxon>
        <taxon>Ectocarpales</taxon>
        <taxon>Ectocarpaceae</taxon>
        <taxon>Ectocarpus</taxon>
    </lineage>
</organism>
<evidence type="ECO:0000313" key="1">
    <source>
        <dbReference type="EMBL" id="CBN75442.1"/>
    </source>
</evidence>
<dbReference type="Proteomes" id="UP000002630">
    <property type="component" value="Linkage Group LG17"/>
</dbReference>
<name>D8LUA1_ECTSI</name>
<reference evidence="1 2" key="1">
    <citation type="journal article" date="2010" name="Nature">
        <title>The Ectocarpus genome and the independent evolution of multicellularity in brown algae.</title>
        <authorList>
            <person name="Cock J.M."/>
            <person name="Sterck L."/>
            <person name="Rouze P."/>
            <person name="Scornet D."/>
            <person name="Allen A.E."/>
            <person name="Amoutzias G."/>
            <person name="Anthouard V."/>
            <person name="Artiguenave F."/>
            <person name="Aury J.M."/>
            <person name="Badger J.H."/>
            <person name="Beszteri B."/>
            <person name="Billiau K."/>
            <person name="Bonnet E."/>
            <person name="Bothwell J.H."/>
            <person name="Bowler C."/>
            <person name="Boyen C."/>
            <person name="Brownlee C."/>
            <person name="Carrano C.J."/>
            <person name="Charrier B."/>
            <person name="Cho G.Y."/>
            <person name="Coelho S.M."/>
            <person name="Collen J."/>
            <person name="Corre E."/>
            <person name="Da Silva C."/>
            <person name="Delage L."/>
            <person name="Delaroque N."/>
            <person name="Dittami S.M."/>
            <person name="Doulbeau S."/>
            <person name="Elias M."/>
            <person name="Farnham G."/>
            <person name="Gachon C.M."/>
            <person name="Gschloessl B."/>
            <person name="Heesch S."/>
            <person name="Jabbari K."/>
            <person name="Jubin C."/>
            <person name="Kawai H."/>
            <person name="Kimura K."/>
            <person name="Kloareg B."/>
            <person name="Kupper F.C."/>
            <person name="Lang D."/>
            <person name="Le Bail A."/>
            <person name="Leblanc C."/>
            <person name="Lerouge P."/>
            <person name="Lohr M."/>
            <person name="Lopez P.J."/>
            <person name="Martens C."/>
            <person name="Maumus F."/>
            <person name="Michel G."/>
            <person name="Miranda-Saavedra D."/>
            <person name="Morales J."/>
            <person name="Moreau H."/>
            <person name="Motomura T."/>
            <person name="Nagasato C."/>
            <person name="Napoli C.A."/>
            <person name="Nelson D.R."/>
            <person name="Nyvall-Collen P."/>
            <person name="Peters A.F."/>
            <person name="Pommier C."/>
            <person name="Potin P."/>
            <person name="Poulain J."/>
            <person name="Quesneville H."/>
            <person name="Read B."/>
            <person name="Rensing S.A."/>
            <person name="Ritter A."/>
            <person name="Rousvoal S."/>
            <person name="Samanta M."/>
            <person name="Samson G."/>
            <person name="Schroeder D.C."/>
            <person name="Segurens B."/>
            <person name="Strittmatter M."/>
            <person name="Tonon T."/>
            <person name="Tregear J.W."/>
            <person name="Valentin K."/>
            <person name="von Dassow P."/>
            <person name="Yamagishi T."/>
            <person name="Van de Peer Y."/>
            <person name="Wincker P."/>
        </authorList>
    </citation>
    <scope>NUCLEOTIDE SEQUENCE [LARGE SCALE GENOMIC DNA]</scope>
    <source>
        <strain evidence="2">Ec32 / CCAP1310/4</strain>
    </source>
</reference>
<sequence>MTLEADVLSVVLEFVDSLEGAPPSEEVAHVVVQGGAECRAVCRSWRITVEKTIGRVLPPMTPVSLAALLVPGRLRGVLLSCQYLGREFHEHAAAAAFVALVSRADAVALRLREAAAATATAGAGAAGAPRGVPSQGVMAEEAAGGEGIINNNTSFVCCRVALKRIVREALDSPAFSWCSTLGLDDSRLLESCVGASSLVNARWFSG</sequence>